<dbReference type="AlphaFoldDB" id="A0A834XJN4"/>
<sequence length="161" mass="19130">MPSYCWTNIFNCLSEILEFLKRKEYINTLKSCLDYSGNYNVINSAIMAKYYQNDFFIFTEKLISNCVEQMTPMIEFIIDNKMRNLYRKNNENSNSWSIGLPFSKMIVELKKYIDELLLAELIDNKIVNDILKIIDKLRKKKKIQDPDSQVKVCDRVNKNKE</sequence>
<reference evidence="1 2" key="1">
    <citation type="submission" date="2020-08" db="EMBL/GenBank/DDBJ databases">
        <title>Aphidius gifuensis genome sequencing and assembly.</title>
        <authorList>
            <person name="Du Z."/>
        </authorList>
    </citation>
    <scope>NUCLEOTIDE SEQUENCE [LARGE SCALE GENOMIC DNA]</scope>
    <source>
        <strain evidence="1">YNYX2018</strain>
        <tissue evidence="1">Adults</tissue>
    </source>
</reference>
<organism evidence="1 2">
    <name type="scientific">Aphidius gifuensis</name>
    <name type="common">Parasitoid wasp</name>
    <dbReference type="NCBI Taxonomy" id="684658"/>
    <lineage>
        <taxon>Eukaryota</taxon>
        <taxon>Metazoa</taxon>
        <taxon>Ecdysozoa</taxon>
        <taxon>Arthropoda</taxon>
        <taxon>Hexapoda</taxon>
        <taxon>Insecta</taxon>
        <taxon>Pterygota</taxon>
        <taxon>Neoptera</taxon>
        <taxon>Endopterygota</taxon>
        <taxon>Hymenoptera</taxon>
        <taxon>Apocrita</taxon>
        <taxon>Ichneumonoidea</taxon>
        <taxon>Braconidae</taxon>
        <taxon>Aphidiinae</taxon>
        <taxon>Aphidius</taxon>
    </lineage>
</organism>
<evidence type="ECO:0000313" key="2">
    <source>
        <dbReference type="Proteomes" id="UP000639338"/>
    </source>
</evidence>
<dbReference type="EMBL" id="JACMRX010000006">
    <property type="protein sequence ID" value="KAF7987368.1"/>
    <property type="molecule type" value="Genomic_DNA"/>
</dbReference>
<dbReference type="Proteomes" id="UP000639338">
    <property type="component" value="Unassembled WGS sequence"/>
</dbReference>
<keyword evidence="2" id="KW-1185">Reference proteome</keyword>
<comment type="caution">
    <text evidence="1">The sequence shown here is derived from an EMBL/GenBank/DDBJ whole genome shotgun (WGS) entry which is preliminary data.</text>
</comment>
<proteinExistence type="predicted"/>
<protein>
    <submittedName>
        <fullName evidence="1">Uncharacterized protein</fullName>
    </submittedName>
</protein>
<gene>
    <name evidence="1" type="ORF">HCN44_003130</name>
</gene>
<accession>A0A834XJN4</accession>
<evidence type="ECO:0000313" key="1">
    <source>
        <dbReference type="EMBL" id="KAF7987368.1"/>
    </source>
</evidence>
<name>A0A834XJN4_APHGI</name>